<dbReference type="PANTHER" id="PTHR43745:SF2">
    <property type="entry name" value="NITROREDUCTASE MJ1384-RELATED"/>
    <property type="match status" value="1"/>
</dbReference>
<keyword evidence="3" id="KW-1185">Reference proteome</keyword>
<dbReference type="InterPro" id="IPR020051">
    <property type="entry name" value="SagB-type_dehydrogenase"/>
</dbReference>
<dbReference type="CDD" id="cd02142">
    <property type="entry name" value="McbC_SagB-like_oxidoreductase"/>
    <property type="match status" value="1"/>
</dbReference>
<comment type="caution">
    <text evidence="2">The sequence shown here is derived from an EMBL/GenBank/DDBJ whole genome shotgun (WGS) entry which is preliminary data.</text>
</comment>
<dbReference type="EMBL" id="VFPH01000003">
    <property type="protein sequence ID" value="TQM35040.1"/>
    <property type="molecule type" value="Genomic_DNA"/>
</dbReference>
<sequence length="501" mass="52835">MTAGLRATRAYLAARPDADIDWAAAPPRYKRYPPAGRSVLPWNSGSDPLAGLLRDLMGLRPRWSYPVALTGTARQERPLVDVGRPVPSGGGLHPVELYVCTGPGSGRAAGLYHYDPAHHCLDLVRPGDHRAAMSGLLDAPPAVLPDLVVACTAVFWRNGFKYRDFAYNLQCQETGALAAQFLAIAKALDRRASVHVIFRDREVNALLGVEPAAEGALALLTLGTDTAARIEDLPTAADLTATPAAAPLDASPAVPTTLPHLTRLHTTAARPTRVRDHVPRYPGAAAGGPRVPLPDARPVRLADGVAGRASPLAGYRRDPVDADALAAVLAHAARGYRGDLPGAYAAPVAVDPHVVVDRVRGLAPGAYRYDADRNSLVQVGDASAIALVRNGPVHENTGLGLATAAAVVVPVGDPLDADRGLGDRWYRVLQIETGLVVHRAALAAAACDLGARIHSDGANRATDAAIGLTDRPERSLSFLLLGHERRGPRLPAPPPQRRELP</sequence>
<dbReference type="InterPro" id="IPR000415">
    <property type="entry name" value="Nitroreductase-like"/>
</dbReference>
<gene>
    <name evidence="2" type="ORF">FB388_6466</name>
</gene>
<accession>A0A543FMG4</accession>
<dbReference type="PANTHER" id="PTHR43745">
    <property type="entry name" value="NITROREDUCTASE MJ1384-RELATED"/>
    <property type="match status" value="1"/>
</dbReference>
<reference evidence="2 3" key="1">
    <citation type="submission" date="2019-06" db="EMBL/GenBank/DDBJ databases">
        <title>Sequencing the genomes of 1000 actinobacteria strains.</title>
        <authorList>
            <person name="Klenk H.-P."/>
        </authorList>
    </citation>
    <scope>NUCLEOTIDE SEQUENCE [LARGE SCALE GENOMIC DNA]</scope>
    <source>
        <strain evidence="2 3">DSM 45511</strain>
    </source>
</reference>
<dbReference type="RefSeq" id="WP_142106446.1">
    <property type="nucleotide sequence ID" value="NZ_VFPH01000003.1"/>
</dbReference>
<dbReference type="Gene3D" id="3.40.109.10">
    <property type="entry name" value="NADH Oxidase"/>
    <property type="match status" value="2"/>
</dbReference>
<dbReference type="InterPro" id="IPR052544">
    <property type="entry name" value="Bacteriocin_Proc_Enz"/>
</dbReference>
<dbReference type="Pfam" id="PF00881">
    <property type="entry name" value="Nitroreductase"/>
    <property type="match status" value="1"/>
</dbReference>
<evidence type="ECO:0000259" key="1">
    <source>
        <dbReference type="Pfam" id="PF00881"/>
    </source>
</evidence>
<dbReference type="SUPFAM" id="SSF55469">
    <property type="entry name" value="FMN-dependent nitroreductase-like"/>
    <property type="match status" value="2"/>
</dbReference>
<feature type="domain" description="Nitroreductase" evidence="1">
    <location>
        <begin position="79"/>
        <end position="223"/>
    </location>
</feature>
<dbReference type="InterPro" id="IPR029479">
    <property type="entry name" value="Nitroreductase"/>
</dbReference>
<dbReference type="Proteomes" id="UP000319818">
    <property type="component" value="Unassembled WGS sequence"/>
</dbReference>
<evidence type="ECO:0000313" key="2">
    <source>
        <dbReference type="EMBL" id="TQM35040.1"/>
    </source>
</evidence>
<dbReference type="NCBIfam" id="TIGR03605">
    <property type="entry name" value="antibiot_sagB"/>
    <property type="match status" value="1"/>
</dbReference>
<name>A0A543FMG4_9PSEU</name>
<evidence type="ECO:0000313" key="3">
    <source>
        <dbReference type="Proteomes" id="UP000319818"/>
    </source>
</evidence>
<organism evidence="2 3">
    <name type="scientific">Pseudonocardia cypriaca</name>
    <dbReference type="NCBI Taxonomy" id="882449"/>
    <lineage>
        <taxon>Bacteria</taxon>
        <taxon>Bacillati</taxon>
        <taxon>Actinomycetota</taxon>
        <taxon>Actinomycetes</taxon>
        <taxon>Pseudonocardiales</taxon>
        <taxon>Pseudonocardiaceae</taxon>
        <taxon>Pseudonocardia</taxon>
    </lineage>
</organism>
<dbReference type="OrthoDB" id="3723182at2"/>
<dbReference type="AlphaFoldDB" id="A0A543FMG4"/>
<protein>
    <submittedName>
        <fullName evidence="2">SagB-type dehydrogenase family enzyme</fullName>
    </submittedName>
</protein>
<proteinExistence type="predicted"/>
<dbReference type="GO" id="GO:0016491">
    <property type="term" value="F:oxidoreductase activity"/>
    <property type="evidence" value="ECO:0007669"/>
    <property type="project" value="InterPro"/>
</dbReference>